<comment type="similarity">
    <text evidence="1 3">Belongs to the enoyl-CoA hydratase/isomerase family.</text>
</comment>
<dbReference type="InterPro" id="IPR014748">
    <property type="entry name" value="Enoyl-CoA_hydra_C"/>
</dbReference>
<dbReference type="InterPro" id="IPR018376">
    <property type="entry name" value="Enoyl-CoA_hyd/isom_CS"/>
</dbReference>
<dbReference type="AlphaFoldDB" id="A0A5J6MXE3"/>
<keyword evidence="5" id="KW-1185">Reference proteome</keyword>
<dbReference type="Pfam" id="PF00378">
    <property type="entry name" value="ECH_1"/>
    <property type="match status" value="1"/>
</dbReference>
<dbReference type="InterPro" id="IPR029045">
    <property type="entry name" value="ClpP/crotonase-like_dom_sf"/>
</dbReference>
<dbReference type="FunFam" id="1.10.12.10:FF:000001">
    <property type="entry name" value="Probable enoyl-CoA hydratase, mitochondrial"/>
    <property type="match status" value="1"/>
</dbReference>
<dbReference type="InterPro" id="IPR001753">
    <property type="entry name" value="Enoyl-CoA_hydra/iso"/>
</dbReference>
<accession>A0A5J6MXE3</accession>
<dbReference type="OrthoDB" id="7332872at2"/>
<dbReference type="GO" id="GO:0016836">
    <property type="term" value="F:hydro-lyase activity"/>
    <property type="evidence" value="ECO:0007669"/>
    <property type="project" value="UniProtKB-ARBA"/>
</dbReference>
<dbReference type="PANTHER" id="PTHR11941">
    <property type="entry name" value="ENOYL-COA HYDRATASE-RELATED"/>
    <property type="match status" value="1"/>
</dbReference>
<dbReference type="PANTHER" id="PTHR11941:SF54">
    <property type="entry name" value="ENOYL-COA HYDRATASE, MITOCHONDRIAL"/>
    <property type="match status" value="1"/>
</dbReference>
<dbReference type="Gene3D" id="1.10.12.10">
    <property type="entry name" value="Lyase 2-enoyl-coa Hydratase, Chain A, domain 2"/>
    <property type="match status" value="1"/>
</dbReference>
<dbReference type="Proteomes" id="UP000325797">
    <property type="component" value="Chromosome"/>
</dbReference>
<dbReference type="Gene3D" id="3.90.226.10">
    <property type="entry name" value="2-enoyl-CoA Hydratase, Chain A, domain 1"/>
    <property type="match status" value="1"/>
</dbReference>
<evidence type="ECO:0000256" key="3">
    <source>
        <dbReference type="RuleBase" id="RU003707"/>
    </source>
</evidence>
<evidence type="ECO:0000313" key="5">
    <source>
        <dbReference type="Proteomes" id="UP000325797"/>
    </source>
</evidence>
<dbReference type="RefSeq" id="WP_151116686.1">
    <property type="nucleotide sequence ID" value="NZ_CP042582.1"/>
</dbReference>
<evidence type="ECO:0000256" key="2">
    <source>
        <dbReference type="ARBA" id="ARBA00023239"/>
    </source>
</evidence>
<dbReference type="SUPFAM" id="SSF52096">
    <property type="entry name" value="ClpP/crotonase"/>
    <property type="match status" value="1"/>
</dbReference>
<dbReference type="CDD" id="cd06558">
    <property type="entry name" value="crotonase-like"/>
    <property type="match status" value="1"/>
</dbReference>
<gene>
    <name evidence="4" type="ORF">FRZ61_17730</name>
</gene>
<protein>
    <recommendedName>
        <fullName evidence="6">Crotonase</fullName>
    </recommendedName>
</protein>
<evidence type="ECO:0008006" key="6">
    <source>
        <dbReference type="Google" id="ProtNLM"/>
    </source>
</evidence>
<evidence type="ECO:0000313" key="4">
    <source>
        <dbReference type="EMBL" id="QEX21844.1"/>
    </source>
</evidence>
<keyword evidence="2" id="KW-0456">Lyase</keyword>
<proteinExistence type="inferred from homology"/>
<name>A0A5J6MXE3_9PROT</name>
<dbReference type="PROSITE" id="PS00166">
    <property type="entry name" value="ENOYL_COA_HYDRATASE"/>
    <property type="match status" value="1"/>
</dbReference>
<reference evidence="4 5" key="1">
    <citation type="submission" date="2019-08" db="EMBL/GenBank/DDBJ databases">
        <title>Hyperibacter terrae gen. nov., sp. nov. and Hyperibacter viscosus sp. nov., two new members in the family Rhodospirillaceae isolated from the rhizosphere of Hypericum perforatum.</title>
        <authorList>
            <person name="Noviana Z."/>
        </authorList>
    </citation>
    <scope>NUCLEOTIDE SEQUENCE [LARGE SCALE GENOMIC DNA]</scope>
    <source>
        <strain evidence="4 5">R5959</strain>
    </source>
</reference>
<dbReference type="KEGG" id="hadh:FRZ61_17730"/>
<organism evidence="4 5">
    <name type="scientific">Hypericibacter adhaerens</name>
    <dbReference type="NCBI Taxonomy" id="2602016"/>
    <lineage>
        <taxon>Bacteria</taxon>
        <taxon>Pseudomonadati</taxon>
        <taxon>Pseudomonadota</taxon>
        <taxon>Alphaproteobacteria</taxon>
        <taxon>Rhodospirillales</taxon>
        <taxon>Dongiaceae</taxon>
        <taxon>Hypericibacter</taxon>
    </lineage>
</organism>
<dbReference type="GO" id="GO:0006635">
    <property type="term" value="P:fatty acid beta-oxidation"/>
    <property type="evidence" value="ECO:0007669"/>
    <property type="project" value="TreeGrafter"/>
</dbReference>
<dbReference type="FunFam" id="3.90.226.10:FF:000009">
    <property type="entry name" value="Carnitinyl-CoA dehydratase"/>
    <property type="match status" value="1"/>
</dbReference>
<evidence type="ECO:0000256" key="1">
    <source>
        <dbReference type="ARBA" id="ARBA00005254"/>
    </source>
</evidence>
<dbReference type="EMBL" id="CP042582">
    <property type="protein sequence ID" value="QEX21844.1"/>
    <property type="molecule type" value="Genomic_DNA"/>
</dbReference>
<sequence>MTDILVTAEVSGAIGTITVRRPKALNALNAEVLRQLLDAIGRLSDDKAVRVILLTGEGDRAFVAGADITEFVGASPADALAISERFKRVTNALTGAPKPVVAVINGYCLGGGFELALACDIRIAATTAKLGLPEIKLGILPGGGGTVRLTKIAGSSVARMMTMTGEPIAADRAYALGLVASVHAPEELARAAAALAEQLAALSPFALAQLKSSLNIAVDADTESACRAEIKAFALCYSTADQEEGAKAFLEKRKPVFTGT</sequence>